<reference evidence="1 2" key="1">
    <citation type="submission" date="2021-06" db="EMBL/GenBank/DDBJ databases">
        <authorList>
            <person name="Palmer J.M."/>
        </authorList>
    </citation>
    <scope>NUCLEOTIDE SEQUENCE [LARGE SCALE GENOMIC DNA]</scope>
    <source>
        <strain evidence="1 2">AS_MEX2019</strain>
        <tissue evidence="1">Muscle</tissue>
    </source>
</reference>
<comment type="caution">
    <text evidence="1">The sequence shown here is derived from an EMBL/GenBank/DDBJ whole genome shotgun (WGS) entry which is preliminary data.</text>
</comment>
<gene>
    <name evidence="1" type="ORF">AMECASPLE_036574</name>
</gene>
<evidence type="ECO:0000313" key="1">
    <source>
        <dbReference type="EMBL" id="MEQ2289767.1"/>
    </source>
</evidence>
<dbReference type="Proteomes" id="UP001469553">
    <property type="component" value="Unassembled WGS sequence"/>
</dbReference>
<evidence type="ECO:0000313" key="2">
    <source>
        <dbReference type="Proteomes" id="UP001469553"/>
    </source>
</evidence>
<accession>A0ABV0Y7J2</accession>
<keyword evidence="2" id="KW-1185">Reference proteome</keyword>
<dbReference type="EMBL" id="JAHRIP010024653">
    <property type="protein sequence ID" value="MEQ2289767.1"/>
    <property type="molecule type" value="Genomic_DNA"/>
</dbReference>
<organism evidence="1 2">
    <name type="scientific">Ameca splendens</name>
    <dbReference type="NCBI Taxonomy" id="208324"/>
    <lineage>
        <taxon>Eukaryota</taxon>
        <taxon>Metazoa</taxon>
        <taxon>Chordata</taxon>
        <taxon>Craniata</taxon>
        <taxon>Vertebrata</taxon>
        <taxon>Euteleostomi</taxon>
        <taxon>Actinopterygii</taxon>
        <taxon>Neopterygii</taxon>
        <taxon>Teleostei</taxon>
        <taxon>Neoteleostei</taxon>
        <taxon>Acanthomorphata</taxon>
        <taxon>Ovalentaria</taxon>
        <taxon>Atherinomorphae</taxon>
        <taxon>Cyprinodontiformes</taxon>
        <taxon>Goodeidae</taxon>
        <taxon>Ameca</taxon>
    </lineage>
</organism>
<proteinExistence type="predicted"/>
<protein>
    <submittedName>
        <fullName evidence="1">Uncharacterized protein</fullName>
    </submittedName>
</protein>
<name>A0ABV0Y7J2_9TELE</name>
<sequence>MRLTLLSRTPEKTLPGRLKSVTPLYSTVPLFEWGTTTLVCQSSGTAPYVHAMLQNSVNQHNPTTSGALRNYGLILSTPRALSLRSFLITLVTSAPEIGEPGPGSPGSASSVEDMLVGLRRFSKYSGYRPTTYRVEVNSTPSPPETPYGGPELPRSHTAVVFHSLSELLPHQSLCLSNHPSHMPLGLPVPISCFWSSTGQKNPIGLLVQPVGIPHRRCPPACSRIAAMTGTNNLATTAPVSRLGNGGTEHGPLGLNVPHLPRNVL</sequence>